<name>A0A1F6DW93_9BACT</name>
<dbReference type="GO" id="GO:0000287">
    <property type="term" value="F:magnesium ion binding"/>
    <property type="evidence" value="ECO:0007669"/>
    <property type="project" value="UniProtKB-UniRule"/>
</dbReference>
<keyword evidence="4 7" id="KW-0378">Hydrolase</keyword>
<dbReference type="CDD" id="cd00412">
    <property type="entry name" value="pyrophosphatase"/>
    <property type="match status" value="1"/>
</dbReference>
<dbReference type="GO" id="GO:0005737">
    <property type="term" value="C:cytoplasm"/>
    <property type="evidence" value="ECO:0007669"/>
    <property type="project" value="UniProtKB-SubCell"/>
</dbReference>
<protein>
    <recommendedName>
        <fullName evidence="7">Inorganic pyrophosphatase</fullName>
        <ecNumber evidence="7">3.6.1.1</ecNumber>
    </recommendedName>
    <alternativeName>
        <fullName evidence="7">Pyrophosphate phospho-hydrolase</fullName>
        <shortName evidence="7">PPase</shortName>
    </alternativeName>
</protein>
<dbReference type="Gene3D" id="3.90.80.10">
    <property type="entry name" value="Inorganic pyrophosphatase"/>
    <property type="match status" value="1"/>
</dbReference>
<evidence type="ECO:0000313" key="8">
    <source>
        <dbReference type="EMBL" id="OGG65302.1"/>
    </source>
</evidence>
<dbReference type="HAMAP" id="MF_00209">
    <property type="entry name" value="Inorganic_PPase"/>
    <property type="match status" value="1"/>
</dbReference>
<dbReference type="PANTHER" id="PTHR10286">
    <property type="entry name" value="INORGANIC PYROPHOSPHATASE"/>
    <property type="match status" value="1"/>
</dbReference>
<comment type="catalytic activity">
    <reaction evidence="6 7">
        <text>diphosphate + H2O = 2 phosphate + H(+)</text>
        <dbReference type="Rhea" id="RHEA:24576"/>
        <dbReference type="ChEBI" id="CHEBI:15377"/>
        <dbReference type="ChEBI" id="CHEBI:15378"/>
        <dbReference type="ChEBI" id="CHEBI:33019"/>
        <dbReference type="ChEBI" id="CHEBI:43474"/>
        <dbReference type="EC" id="3.6.1.1"/>
    </reaction>
</comment>
<dbReference type="PROSITE" id="PS00387">
    <property type="entry name" value="PPASE"/>
    <property type="match status" value="1"/>
</dbReference>
<proteinExistence type="inferred from homology"/>
<keyword evidence="3 7" id="KW-0479">Metal-binding</keyword>
<dbReference type="SUPFAM" id="SSF50324">
    <property type="entry name" value="Inorganic pyrophosphatase"/>
    <property type="match status" value="1"/>
</dbReference>
<dbReference type="FunFam" id="3.90.80.10:FF:000003">
    <property type="entry name" value="Inorganic pyrophosphatase"/>
    <property type="match status" value="1"/>
</dbReference>
<feature type="binding site" evidence="7">
    <location>
        <position position="71"/>
    </location>
    <ligand>
        <name>Mg(2+)</name>
        <dbReference type="ChEBI" id="CHEBI:18420"/>
        <label>2</label>
    </ligand>
</feature>
<feature type="binding site" evidence="7">
    <location>
        <position position="66"/>
    </location>
    <ligand>
        <name>Mg(2+)</name>
        <dbReference type="ChEBI" id="CHEBI:18420"/>
        <label>1</label>
    </ligand>
</feature>
<dbReference type="GO" id="GO:0004427">
    <property type="term" value="F:inorganic diphosphate phosphatase activity"/>
    <property type="evidence" value="ECO:0007669"/>
    <property type="project" value="UniProtKB-UniRule"/>
</dbReference>
<evidence type="ECO:0000256" key="2">
    <source>
        <dbReference type="ARBA" id="ARBA00022490"/>
    </source>
</evidence>
<feature type="binding site" evidence="7">
    <location>
        <position position="103"/>
    </location>
    <ligand>
        <name>Mg(2+)</name>
        <dbReference type="ChEBI" id="CHEBI:18420"/>
        <label>1</label>
    </ligand>
</feature>
<feature type="binding site" evidence="7">
    <location>
        <position position="30"/>
    </location>
    <ligand>
        <name>substrate</name>
    </ligand>
</feature>
<dbReference type="InterPro" id="IPR008162">
    <property type="entry name" value="Pyrophosphatase"/>
</dbReference>
<comment type="similarity">
    <text evidence="7">Belongs to the PPase family.</text>
</comment>
<dbReference type="GO" id="GO:0006796">
    <property type="term" value="P:phosphate-containing compound metabolic process"/>
    <property type="evidence" value="ECO:0007669"/>
    <property type="project" value="InterPro"/>
</dbReference>
<dbReference type="STRING" id="1798497.A3D71_03615"/>
<comment type="subunit">
    <text evidence="7">Homohexamer.</text>
</comment>
<keyword evidence="5 7" id="KW-0460">Magnesium</keyword>
<feature type="binding site" evidence="7">
    <location>
        <position position="140"/>
    </location>
    <ligand>
        <name>substrate</name>
    </ligand>
</feature>
<reference evidence="8 9" key="1">
    <citation type="journal article" date="2016" name="Nat. Commun.">
        <title>Thousands of microbial genomes shed light on interconnected biogeochemical processes in an aquifer system.</title>
        <authorList>
            <person name="Anantharaman K."/>
            <person name="Brown C.T."/>
            <person name="Hug L.A."/>
            <person name="Sharon I."/>
            <person name="Castelle C.J."/>
            <person name="Probst A.J."/>
            <person name="Thomas B.C."/>
            <person name="Singh A."/>
            <person name="Wilkins M.J."/>
            <person name="Karaoz U."/>
            <person name="Brodie E.L."/>
            <person name="Williams K.H."/>
            <person name="Hubbard S.S."/>
            <person name="Banfield J.F."/>
        </authorList>
    </citation>
    <scope>NUCLEOTIDE SEQUENCE [LARGE SCALE GENOMIC DNA]</scope>
</reference>
<feature type="binding site" evidence="7">
    <location>
        <position position="56"/>
    </location>
    <ligand>
        <name>substrate</name>
    </ligand>
</feature>
<accession>A0A1F6DW93</accession>
<comment type="cofactor">
    <cofactor evidence="1 7">
        <name>Mg(2+)</name>
        <dbReference type="ChEBI" id="CHEBI:18420"/>
    </cofactor>
</comment>
<sequence length="178" mass="20028">MNLWHDIPLGDNAPDEINVIIEIPKGSPNKYEIDKATGLIKLDRVNYSAAPYPFDYGFAPQTLWDDNDPLDVIVLTSYPLHPGILVTVRPVAVMEMIDTGESDYKILAVPVDDKRWEDVKDLKDLNKHALKEYTHFFETYKALKGKPSPVSIGGIKGRKEAIEAVKKSVVMYKKSQEG</sequence>
<comment type="function">
    <text evidence="7">Catalyzes the hydrolysis of inorganic pyrophosphate (PPi) forming two phosphate ions.</text>
</comment>
<evidence type="ECO:0000313" key="9">
    <source>
        <dbReference type="Proteomes" id="UP000177652"/>
    </source>
</evidence>
<evidence type="ECO:0000256" key="4">
    <source>
        <dbReference type="ARBA" id="ARBA00022801"/>
    </source>
</evidence>
<dbReference type="EMBL" id="MFLK01000053">
    <property type="protein sequence ID" value="OGG65302.1"/>
    <property type="molecule type" value="Genomic_DNA"/>
</dbReference>
<organism evidence="8 9">
    <name type="scientific">Candidatus Kaiserbacteria bacterium RIFCSPHIGHO2_02_FULL_55_20</name>
    <dbReference type="NCBI Taxonomy" id="1798497"/>
    <lineage>
        <taxon>Bacteria</taxon>
        <taxon>Candidatus Kaiseribacteriota</taxon>
    </lineage>
</organism>
<dbReference type="Proteomes" id="UP000177652">
    <property type="component" value="Unassembled WGS sequence"/>
</dbReference>
<evidence type="ECO:0000256" key="5">
    <source>
        <dbReference type="ARBA" id="ARBA00022842"/>
    </source>
</evidence>
<dbReference type="AlphaFoldDB" id="A0A1F6DW93"/>
<evidence type="ECO:0000256" key="7">
    <source>
        <dbReference type="HAMAP-Rule" id="MF_00209"/>
    </source>
</evidence>
<comment type="subcellular location">
    <subcellularLocation>
        <location evidence="7">Cytoplasm</location>
    </subcellularLocation>
</comment>
<evidence type="ECO:0000256" key="1">
    <source>
        <dbReference type="ARBA" id="ARBA00001946"/>
    </source>
</evidence>
<gene>
    <name evidence="7" type="primary">ppa</name>
    <name evidence="8" type="ORF">A3D71_03615</name>
</gene>
<keyword evidence="2 7" id="KW-0963">Cytoplasm</keyword>
<dbReference type="EC" id="3.6.1.1" evidence="7"/>
<feature type="binding site" evidence="7">
    <location>
        <position position="44"/>
    </location>
    <ligand>
        <name>substrate</name>
    </ligand>
</feature>
<dbReference type="Pfam" id="PF00719">
    <property type="entry name" value="Pyrophosphatase"/>
    <property type="match status" value="1"/>
</dbReference>
<dbReference type="InterPro" id="IPR036649">
    <property type="entry name" value="Pyrophosphatase_sf"/>
</dbReference>
<evidence type="ECO:0000256" key="6">
    <source>
        <dbReference type="ARBA" id="ARBA00047820"/>
    </source>
</evidence>
<evidence type="ECO:0000256" key="3">
    <source>
        <dbReference type="ARBA" id="ARBA00022723"/>
    </source>
</evidence>
<comment type="caution">
    <text evidence="8">The sequence shown here is derived from an EMBL/GenBank/DDBJ whole genome shotgun (WGS) entry which is preliminary data.</text>
</comment>
<feature type="binding site" evidence="7">
    <location>
        <position position="71"/>
    </location>
    <ligand>
        <name>Mg(2+)</name>
        <dbReference type="ChEBI" id="CHEBI:18420"/>
        <label>1</label>
    </ligand>
</feature>